<keyword evidence="2" id="KW-1185">Reference proteome</keyword>
<dbReference type="GO" id="GO:0072546">
    <property type="term" value="C:EMC complex"/>
    <property type="evidence" value="ECO:0007669"/>
    <property type="project" value="InterPro"/>
</dbReference>
<gene>
    <name evidence="1" type="ORF">Gotri_018870</name>
</gene>
<name>A0A7J9EBJ9_9ROSI</name>
<dbReference type="InterPro" id="IPR005366">
    <property type="entry name" value="EMC8/9"/>
</dbReference>
<feature type="non-terminal residue" evidence="1">
    <location>
        <position position="1"/>
    </location>
</feature>
<comment type="caution">
    <text evidence="1">The sequence shown here is derived from an EMBL/GenBank/DDBJ whole genome shotgun (WGS) entry which is preliminary data.</text>
</comment>
<reference evidence="1 2" key="1">
    <citation type="journal article" date="2019" name="Genome Biol. Evol.">
        <title>Insights into the evolution of the New World diploid cottons (Gossypium, subgenus Houzingenia) based on genome sequencing.</title>
        <authorList>
            <person name="Grover C.E."/>
            <person name="Arick M.A. 2nd"/>
            <person name="Thrash A."/>
            <person name="Conover J.L."/>
            <person name="Sanders W.S."/>
            <person name="Peterson D.G."/>
            <person name="Frelichowski J.E."/>
            <person name="Scheffler J.A."/>
            <person name="Scheffler B.E."/>
            <person name="Wendel J.F."/>
        </authorList>
    </citation>
    <scope>NUCLEOTIDE SEQUENCE [LARGE SCALE GENOMIC DNA]</scope>
    <source>
        <strain evidence="1">8</strain>
        <tissue evidence="1">Leaf</tissue>
    </source>
</reference>
<dbReference type="Pfam" id="PF03665">
    <property type="entry name" value="UPF0172"/>
    <property type="match status" value="1"/>
</dbReference>
<accession>A0A7J9EBJ9</accession>
<organism evidence="1 2">
    <name type="scientific">Gossypium trilobum</name>
    <dbReference type="NCBI Taxonomy" id="34281"/>
    <lineage>
        <taxon>Eukaryota</taxon>
        <taxon>Viridiplantae</taxon>
        <taxon>Streptophyta</taxon>
        <taxon>Embryophyta</taxon>
        <taxon>Tracheophyta</taxon>
        <taxon>Spermatophyta</taxon>
        <taxon>Magnoliopsida</taxon>
        <taxon>eudicotyledons</taxon>
        <taxon>Gunneridae</taxon>
        <taxon>Pentapetalae</taxon>
        <taxon>rosids</taxon>
        <taxon>malvids</taxon>
        <taxon>Malvales</taxon>
        <taxon>Malvaceae</taxon>
        <taxon>Malvoideae</taxon>
        <taxon>Gossypium</taxon>
    </lineage>
</organism>
<dbReference type="AlphaFoldDB" id="A0A7J9EBJ9"/>
<evidence type="ECO:0000313" key="2">
    <source>
        <dbReference type="Proteomes" id="UP000593568"/>
    </source>
</evidence>
<evidence type="ECO:0000313" key="1">
    <source>
        <dbReference type="EMBL" id="MBA0770208.1"/>
    </source>
</evidence>
<dbReference type="EMBL" id="JABEZW010000007">
    <property type="protein sequence ID" value="MBA0770208.1"/>
    <property type="molecule type" value="Genomic_DNA"/>
</dbReference>
<dbReference type="Proteomes" id="UP000593568">
    <property type="component" value="Unassembled WGS sequence"/>
</dbReference>
<sequence>LDNCGLFHANVRFDDTELGIVARNIGDHICRYFPQATILLLDNKKLEAVPKGKGQSPVMQVHVHSWEYGSTARVILSVVVGKSCISSLRFTVIGVKISGLEGSVALYIHLYTRDASKKWKLAVPDGGSQLVIKEPAANGLAESRTLQVRSFIGWIKVMADAETCSARLRS</sequence>
<proteinExistence type="predicted"/>
<protein>
    <submittedName>
        <fullName evidence="1">Uncharacterized protein</fullName>
    </submittedName>
</protein>